<evidence type="ECO:0000313" key="1">
    <source>
        <dbReference type="EMBL" id="MPM03447.1"/>
    </source>
</evidence>
<dbReference type="PANTHER" id="PTHR43861">
    <property type="entry name" value="TRANS-ACONITATE 2-METHYLTRANSFERASE-RELATED"/>
    <property type="match status" value="1"/>
</dbReference>
<comment type="caution">
    <text evidence="1">The sequence shown here is derived from an EMBL/GenBank/DDBJ whole genome shotgun (WGS) entry which is preliminary data.</text>
</comment>
<dbReference type="AlphaFoldDB" id="A0A644WIQ0"/>
<organism evidence="1">
    <name type="scientific">bioreactor metagenome</name>
    <dbReference type="NCBI Taxonomy" id="1076179"/>
    <lineage>
        <taxon>unclassified sequences</taxon>
        <taxon>metagenomes</taxon>
        <taxon>ecological metagenomes</taxon>
    </lineage>
</organism>
<name>A0A644WIQ0_9ZZZZ</name>
<protein>
    <submittedName>
        <fullName evidence="1">Uncharacterized protein</fullName>
    </submittedName>
</protein>
<dbReference type="Gene3D" id="3.40.50.150">
    <property type="entry name" value="Vaccinia Virus protein VP39"/>
    <property type="match status" value="1"/>
</dbReference>
<gene>
    <name evidence="1" type="ORF">SDC9_49714</name>
</gene>
<dbReference type="SUPFAM" id="SSF53335">
    <property type="entry name" value="S-adenosyl-L-methionine-dependent methyltransferases"/>
    <property type="match status" value="1"/>
</dbReference>
<accession>A0A644WIQ0</accession>
<reference evidence="1" key="1">
    <citation type="submission" date="2019-08" db="EMBL/GenBank/DDBJ databases">
        <authorList>
            <person name="Kucharzyk K."/>
            <person name="Murdoch R.W."/>
            <person name="Higgins S."/>
            <person name="Loffler F."/>
        </authorList>
    </citation>
    <scope>NUCLEOTIDE SEQUENCE</scope>
</reference>
<dbReference type="CDD" id="cd02440">
    <property type="entry name" value="AdoMet_MTases"/>
    <property type="match status" value="1"/>
</dbReference>
<dbReference type="Pfam" id="PF13489">
    <property type="entry name" value="Methyltransf_23"/>
    <property type="match status" value="1"/>
</dbReference>
<sequence>MGIKRFFKWNKRVADRFWEKCGYSDRRLYHYYDAKVRSLLRPGMLVYDVGGGGDCCYADAKEQVGDFRIVGVDIEDVRIKENAKVDEFLVADITKEIPLPHGKIDMLTSSSVLEHLSDQTAFVKNARASLKDGGVMVHVFPGKFALFAMLNQIISNRLARKILFFIYPNLKGANGFRTFYDKTYYSRFLRLLEENGFTVLDIQCNYYQSDYFGFFLPFYFLSLLWDAFCRLFHIKNLASQLCVTAEKRPDEEVE</sequence>
<dbReference type="EMBL" id="VSSQ01000954">
    <property type="protein sequence ID" value="MPM03447.1"/>
    <property type="molecule type" value="Genomic_DNA"/>
</dbReference>
<dbReference type="InterPro" id="IPR029063">
    <property type="entry name" value="SAM-dependent_MTases_sf"/>
</dbReference>
<proteinExistence type="predicted"/>